<sequence>MSFDVEQINALGADAVGGVYLPKLYSGSLNVNTIMVNELSELWIIIRDFADQHTDGWYLLPSAQGIGLPTGEPFLLQGQWSKGVIGDVHSIHVRHVDQSCWQVVELKAEAGDDYVFHEQQYLTPLSEKRGPQIVAQYRHWWRDGCEHFAETPELAKQAEGRQFPWVEMFIGFMEDAK</sequence>
<name>A0A8J6QIJ4_9GAMM</name>
<proteinExistence type="predicted"/>
<accession>A0A8J6QIJ4</accession>
<dbReference type="Proteomes" id="UP000638014">
    <property type="component" value="Unassembled WGS sequence"/>
</dbReference>
<dbReference type="AlphaFoldDB" id="A0A8J6QIJ4"/>
<dbReference type="EMBL" id="JACXAF010000008">
    <property type="protein sequence ID" value="MBD1389277.1"/>
    <property type="molecule type" value="Genomic_DNA"/>
</dbReference>
<evidence type="ECO:0000313" key="2">
    <source>
        <dbReference type="Proteomes" id="UP000638014"/>
    </source>
</evidence>
<comment type="caution">
    <text evidence="1">The sequence shown here is derived from an EMBL/GenBank/DDBJ whole genome shotgun (WGS) entry which is preliminary data.</text>
</comment>
<keyword evidence="2" id="KW-1185">Reference proteome</keyword>
<reference evidence="1" key="1">
    <citation type="submission" date="2020-09" db="EMBL/GenBank/DDBJ databases">
        <title>A novel bacterium of genus Neiella, isolated from South China Sea.</title>
        <authorList>
            <person name="Huang H."/>
            <person name="Mo K."/>
            <person name="Hu Y."/>
        </authorList>
    </citation>
    <scope>NUCLEOTIDE SEQUENCE</scope>
    <source>
        <strain evidence="1">HB171785</strain>
    </source>
</reference>
<dbReference type="RefSeq" id="WP_191144382.1">
    <property type="nucleotide sequence ID" value="NZ_JACXAF010000008.1"/>
</dbReference>
<gene>
    <name evidence="1" type="ORF">IC617_07560</name>
</gene>
<protein>
    <submittedName>
        <fullName evidence="1">Uncharacterized protein</fullName>
    </submittedName>
</protein>
<organism evidence="1 2">
    <name type="scientific">Neiella litorisoli</name>
    <dbReference type="NCBI Taxonomy" id="2771431"/>
    <lineage>
        <taxon>Bacteria</taxon>
        <taxon>Pseudomonadati</taxon>
        <taxon>Pseudomonadota</taxon>
        <taxon>Gammaproteobacteria</taxon>
        <taxon>Alteromonadales</taxon>
        <taxon>Echinimonadaceae</taxon>
        <taxon>Neiella</taxon>
    </lineage>
</organism>
<evidence type="ECO:0000313" key="1">
    <source>
        <dbReference type="EMBL" id="MBD1389277.1"/>
    </source>
</evidence>